<keyword evidence="9" id="KW-1185">Reference proteome</keyword>
<feature type="domain" description="Major facilitator superfamily (MFS) profile" evidence="7">
    <location>
        <begin position="659"/>
        <end position="1089"/>
    </location>
</feature>
<feature type="transmembrane region" description="Helical" evidence="6">
    <location>
        <begin position="969"/>
        <end position="988"/>
    </location>
</feature>
<dbReference type="RefSeq" id="XP_060345990.1">
    <property type="nucleotide sequence ID" value="XM_060495642.1"/>
</dbReference>
<dbReference type="PANTHER" id="PTHR23502:SF60">
    <property type="entry name" value="MAJOR FACILITATOR SUPERFAMILY (MFS) PROFILE DOMAIN-CONTAINING PROTEIN-RELATED"/>
    <property type="match status" value="1"/>
</dbReference>
<feature type="transmembrane region" description="Helical" evidence="6">
    <location>
        <begin position="697"/>
        <end position="716"/>
    </location>
</feature>
<keyword evidence="3 6" id="KW-1133">Transmembrane helix</keyword>
<comment type="caution">
    <text evidence="8">The sequence shown here is derived from an EMBL/GenBank/DDBJ whole genome shotgun (WGS) entry which is preliminary data.</text>
</comment>
<sequence>MSANESKRRSEPKLIDKTADPTISCALNHIAFGEKPSYEALSYRWGEEAPVHTIVLNGHPFVVRRNLYDALLYLQNRGNGGLLWVDAICIDQANVQERNRQVAIMRHIYFRAQTVVVWLGSTYSQFQEGMGPLEARFAPEESSMDESPTTATESGEANDEHATNLECEREMVLRLAKDEYWNRVWIIQEIGHARQRRVCFGNMELSWGNFIRMMTHHSVTNEGPLRLNQQVEQKYQGSHTLRRLLHDHQKSRCQDPKDKIFGLIGLAVDGNGYPSPDYDKSVIQIWTETMGFMNSRSMFDDENELDILSHANLVKFLLMGTRSTPIQQILRPYVAEPERQLISLQYGYIHPHAFKLTGYLLGTIRSLGPSVKDVAGNLDKVDEWSHGVQTNYGDDLGNACRQSDDLIGAILNKEDRVIGQMCFNQSSLVIWEDRIDRNYPVSNLLYWMEQNKHILGSPGSSSSHPDHSSYDITEDSQGSETLLYQLQTGRHSDQSPEWKMGVVPSKAALGDIVCWVGGTKTALLVRPTGRRKVDRSTESYARFQVIGTAMIAEDIADSTIDHHRRLNIQGGDDVGFRLLGLGAEYQSVIDGHGHLDDMEINNASGGDQYKVVTTVPTIAADEAVKGRLQQLYQDQGATWEGLDDPHDPYNWPTHRKITIAVLISTGQLITLMSTSMMASALPQISRDLGISATTTQITFSLFVLGQALAPFLIAALSEMYGRKPVWIGSCCFYQLWNALCPVGKSAPLMIAGRFLSGCGASAGVVLTGPIMADMYRAKDRGKSLAIASFIPYFGPALGPIVGGLVSDHIEWRWLFWILSIFSAGNTFIAYFLVHETYTPILLQRRLKSQFPSSRSCFDQPGTGVVHRGLSKGLSIHLLRPMIILTSRPIILIISWIWAISFGLYVLVLSSFASLWMDKYGQSQTQSTLNYIALAIGITISSQAGGPLMDYIFRRLRDISNGETTPEFRVPYLIIGVILLPVGLFWYGWAAGRGMHWAFVDVGAAIFTCGTFITGSAINAYLIDEFKHAASASAAARMLSNVFGFAFPIFAPQLFSRLGYGWGNSLLAFVFIGVGLPCPVVLWFWGAKIRALGRGAQD</sequence>
<feature type="transmembrane region" description="Helical" evidence="6">
    <location>
        <begin position="813"/>
        <end position="833"/>
    </location>
</feature>
<feature type="transmembrane region" description="Helical" evidence="6">
    <location>
        <begin position="1065"/>
        <end position="1084"/>
    </location>
</feature>
<evidence type="ECO:0000256" key="6">
    <source>
        <dbReference type="SAM" id="Phobius"/>
    </source>
</evidence>
<evidence type="ECO:0000256" key="1">
    <source>
        <dbReference type="ARBA" id="ARBA00004141"/>
    </source>
</evidence>
<dbReference type="InterPro" id="IPR020846">
    <property type="entry name" value="MFS_dom"/>
</dbReference>
<dbReference type="InterPro" id="IPR011701">
    <property type="entry name" value="MFS"/>
</dbReference>
<feature type="compositionally biased region" description="Polar residues" evidence="5">
    <location>
        <begin position="145"/>
        <end position="155"/>
    </location>
</feature>
<evidence type="ECO:0000259" key="7">
    <source>
        <dbReference type="PROSITE" id="PS50850"/>
    </source>
</evidence>
<name>A0ABQ9SBH5_9PEZI</name>
<evidence type="ECO:0000256" key="5">
    <source>
        <dbReference type="SAM" id="MobiDB-lite"/>
    </source>
</evidence>
<dbReference type="SUPFAM" id="SSF103473">
    <property type="entry name" value="MFS general substrate transporter"/>
    <property type="match status" value="1"/>
</dbReference>
<keyword evidence="2 6" id="KW-0812">Transmembrane</keyword>
<dbReference type="Proteomes" id="UP001241169">
    <property type="component" value="Unassembled WGS sequence"/>
</dbReference>
<feature type="transmembrane region" description="Helical" evidence="6">
    <location>
        <begin position="1033"/>
        <end position="1053"/>
    </location>
</feature>
<dbReference type="InterPro" id="IPR036259">
    <property type="entry name" value="MFS_trans_sf"/>
</dbReference>
<protein>
    <submittedName>
        <fullName evidence="8">Major facilitator superfamily transporter</fullName>
    </submittedName>
</protein>
<evidence type="ECO:0000256" key="4">
    <source>
        <dbReference type="ARBA" id="ARBA00023136"/>
    </source>
</evidence>
<dbReference type="Pfam" id="PF06985">
    <property type="entry name" value="HET"/>
    <property type="match status" value="1"/>
</dbReference>
<organism evidence="8 9">
    <name type="scientific">Colletotrichum paranaense</name>
    <dbReference type="NCBI Taxonomy" id="1914294"/>
    <lineage>
        <taxon>Eukaryota</taxon>
        <taxon>Fungi</taxon>
        <taxon>Dikarya</taxon>
        <taxon>Ascomycota</taxon>
        <taxon>Pezizomycotina</taxon>
        <taxon>Sordariomycetes</taxon>
        <taxon>Hypocreomycetidae</taxon>
        <taxon>Glomerellales</taxon>
        <taxon>Glomerellaceae</taxon>
        <taxon>Colletotrichum</taxon>
        <taxon>Colletotrichum acutatum species complex</taxon>
    </lineage>
</organism>
<feature type="transmembrane region" description="Helical" evidence="6">
    <location>
        <begin position="750"/>
        <end position="772"/>
    </location>
</feature>
<feature type="transmembrane region" description="Helical" evidence="6">
    <location>
        <begin position="889"/>
        <end position="916"/>
    </location>
</feature>
<dbReference type="Pfam" id="PF07690">
    <property type="entry name" value="MFS_1"/>
    <property type="match status" value="1"/>
</dbReference>
<evidence type="ECO:0000256" key="3">
    <source>
        <dbReference type="ARBA" id="ARBA00022989"/>
    </source>
</evidence>
<dbReference type="InterPro" id="IPR005829">
    <property type="entry name" value="Sugar_transporter_CS"/>
</dbReference>
<dbReference type="GeneID" id="85379541"/>
<evidence type="ECO:0000313" key="9">
    <source>
        <dbReference type="Proteomes" id="UP001241169"/>
    </source>
</evidence>
<gene>
    <name evidence="8" type="ORF">CPAR01_11383</name>
</gene>
<evidence type="ECO:0000313" key="8">
    <source>
        <dbReference type="EMBL" id="KAK1531734.1"/>
    </source>
</evidence>
<comment type="subcellular location">
    <subcellularLocation>
        <location evidence="1">Membrane</location>
        <topology evidence="1">Multi-pass membrane protein</topology>
    </subcellularLocation>
</comment>
<keyword evidence="4 6" id="KW-0472">Membrane</keyword>
<dbReference type="InterPro" id="IPR010730">
    <property type="entry name" value="HET"/>
</dbReference>
<dbReference type="Gene3D" id="1.20.1250.20">
    <property type="entry name" value="MFS general substrate transporter like domains"/>
    <property type="match status" value="1"/>
</dbReference>
<reference evidence="8 9" key="1">
    <citation type="submission" date="2016-10" db="EMBL/GenBank/DDBJ databases">
        <title>The genome sequence of Colletotrichum fioriniae PJ7.</title>
        <authorList>
            <person name="Baroncelli R."/>
        </authorList>
    </citation>
    <scope>NUCLEOTIDE SEQUENCE [LARGE SCALE GENOMIC DNA]</scope>
    <source>
        <strain evidence="8 9">IMI 384185</strain>
    </source>
</reference>
<feature type="transmembrane region" description="Helical" evidence="6">
    <location>
        <begin position="657"/>
        <end position="677"/>
    </location>
</feature>
<evidence type="ECO:0000256" key="2">
    <source>
        <dbReference type="ARBA" id="ARBA00022692"/>
    </source>
</evidence>
<accession>A0ABQ9SBH5</accession>
<feature type="region of interest" description="Disordered" evidence="5">
    <location>
        <begin position="139"/>
        <end position="163"/>
    </location>
</feature>
<dbReference type="PROSITE" id="PS00216">
    <property type="entry name" value="SUGAR_TRANSPORT_1"/>
    <property type="match status" value="1"/>
</dbReference>
<proteinExistence type="predicted"/>
<feature type="transmembrane region" description="Helical" evidence="6">
    <location>
        <begin position="928"/>
        <end position="948"/>
    </location>
</feature>
<dbReference type="CDD" id="cd17323">
    <property type="entry name" value="MFS_Tpo1_MDR_like"/>
    <property type="match status" value="1"/>
</dbReference>
<feature type="transmembrane region" description="Helical" evidence="6">
    <location>
        <begin position="784"/>
        <end position="801"/>
    </location>
</feature>
<dbReference type="EMBL" id="MOPA01000009">
    <property type="protein sequence ID" value="KAK1531734.1"/>
    <property type="molecule type" value="Genomic_DNA"/>
</dbReference>
<feature type="transmembrane region" description="Helical" evidence="6">
    <location>
        <begin position="994"/>
        <end position="1021"/>
    </location>
</feature>
<dbReference type="PROSITE" id="PS50850">
    <property type="entry name" value="MFS"/>
    <property type="match status" value="1"/>
</dbReference>
<dbReference type="PANTHER" id="PTHR23502">
    <property type="entry name" value="MAJOR FACILITATOR SUPERFAMILY"/>
    <property type="match status" value="1"/>
</dbReference>